<dbReference type="InterPro" id="IPR044878">
    <property type="entry name" value="UbiA_sf"/>
</dbReference>
<dbReference type="Proteomes" id="UP000745859">
    <property type="component" value="Unassembled WGS sequence"/>
</dbReference>
<evidence type="ECO:0000256" key="1">
    <source>
        <dbReference type="ARBA" id="ARBA00004141"/>
    </source>
</evidence>
<feature type="transmembrane region" description="Helical" evidence="6">
    <location>
        <begin position="146"/>
        <end position="164"/>
    </location>
</feature>
<dbReference type="EMBL" id="JAASQL010000003">
    <property type="protein sequence ID" value="NIJ45726.1"/>
    <property type="molecule type" value="Genomic_DNA"/>
</dbReference>
<proteinExistence type="predicted"/>
<dbReference type="Gene3D" id="1.10.357.140">
    <property type="entry name" value="UbiA prenyltransferase"/>
    <property type="match status" value="1"/>
</dbReference>
<keyword evidence="4 6" id="KW-1133">Transmembrane helix</keyword>
<dbReference type="RefSeq" id="WP_167188389.1">
    <property type="nucleotide sequence ID" value="NZ_JAASQL010000003.1"/>
</dbReference>
<evidence type="ECO:0000313" key="7">
    <source>
        <dbReference type="EMBL" id="NIJ45726.1"/>
    </source>
</evidence>
<comment type="caution">
    <text evidence="7">The sequence shown here is derived from an EMBL/GenBank/DDBJ whole genome shotgun (WGS) entry which is preliminary data.</text>
</comment>
<organism evidence="7 8">
    <name type="scientific">Wenyingzhuangia heitensis</name>
    <dbReference type="NCBI Taxonomy" id="1487859"/>
    <lineage>
        <taxon>Bacteria</taxon>
        <taxon>Pseudomonadati</taxon>
        <taxon>Bacteroidota</taxon>
        <taxon>Flavobacteriia</taxon>
        <taxon>Flavobacteriales</taxon>
        <taxon>Flavobacteriaceae</taxon>
        <taxon>Wenyingzhuangia</taxon>
    </lineage>
</organism>
<keyword evidence="5 6" id="KW-0472">Membrane</keyword>
<gene>
    <name evidence="7" type="ORF">FHR24_002197</name>
</gene>
<dbReference type="InterPro" id="IPR050475">
    <property type="entry name" value="Prenyltransferase_related"/>
</dbReference>
<name>A0ABX0UDX7_9FLAO</name>
<dbReference type="GO" id="GO:0008412">
    <property type="term" value="F:4-hydroxybenzoate polyprenyltransferase activity"/>
    <property type="evidence" value="ECO:0007669"/>
    <property type="project" value="UniProtKB-EC"/>
</dbReference>
<dbReference type="PANTHER" id="PTHR42723:SF1">
    <property type="entry name" value="CHLOROPHYLL SYNTHASE, CHLOROPLASTIC"/>
    <property type="match status" value="1"/>
</dbReference>
<evidence type="ECO:0000256" key="5">
    <source>
        <dbReference type="ARBA" id="ARBA00023136"/>
    </source>
</evidence>
<dbReference type="PANTHER" id="PTHR42723">
    <property type="entry name" value="CHLOROPHYLL SYNTHASE"/>
    <property type="match status" value="1"/>
</dbReference>
<evidence type="ECO:0000256" key="2">
    <source>
        <dbReference type="ARBA" id="ARBA00022475"/>
    </source>
</evidence>
<feature type="transmembrane region" description="Helical" evidence="6">
    <location>
        <begin position="101"/>
        <end position="134"/>
    </location>
</feature>
<dbReference type="CDD" id="cd13961">
    <property type="entry name" value="PT_UbiA_DGGGPS"/>
    <property type="match status" value="1"/>
</dbReference>
<feature type="transmembrane region" description="Helical" evidence="6">
    <location>
        <begin position="170"/>
        <end position="188"/>
    </location>
</feature>
<feature type="transmembrane region" description="Helical" evidence="6">
    <location>
        <begin position="241"/>
        <end position="262"/>
    </location>
</feature>
<dbReference type="EC" id="2.5.1.39" evidence="7"/>
<keyword evidence="7" id="KW-0808">Transferase</keyword>
<dbReference type="Pfam" id="PF01040">
    <property type="entry name" value="UbiA"/>
    <property type="match status" value="1"/>
</dbReference>
<evidence type="ECO:0000256" key="3">
    <source>
        <dbReference type="ARBA" id="ARBA00022692"/>
    </source>
</evidence>
<feature type="transmembrane region" description="Helical" evidence="6">
    <location>
        <begin position="217"/>
        <end position="235"/>
    </location>
</feature>
<reference evidence="7 8" key="1">
    <citation type="submission" date="2020-03" db="EMBL/GenBank/DDBJ databases">
        <title>Genomic Encyclopedia of Type Strains, Phase IV (KMG-IV): sequencing the most valuable type-strain genomes for metagenomic binning, comparative biology and taxonomic classification.</title>
        <authorList>
            <person name="Goeker M."/>
        </authorList>
    </citation>
    <scope>NUCLEOTIDE SEQUENCE [LARGE SCALE GENOMIC DNA]</scope>
    <source>
        <strain evidence="7 8">DSM 101599</strain>
    </source>
</reference>
<dbReference type="InterPro" id="IPR000537">
    <property type="entry name" value="UbiA_prenyltransferase"/>
</dbReference>
<feature type="transmembrane region" description="Helical" evidence="6">
    <location>
        <begin position="20"/>
        <end position="40"/>
    </location>
</feature>
<keyword evidence="2" id="KW-1003">Cell membrane</keyword>
<evidence type="ECO:0000256" key="4">
    <source>
        <dbReference type="ARBA" id="ARBA00022989"/>
    </source>
</evidence>
<keyword evidence="3 6" id="KW-0812">Transmembrane</keyword>
<accession>A0ABX0UDX7</accession>
<sequence length="304" mass="35219">MESATTKKHKFLGLFSAIRGYNVAMLMLAQYLAAIFVFAVDKTLKEILLDIHLHIVVIATFFVVSAGYIINDFYDAKLDAINKPIKTHIGNWVSKNTKLQVYFLFNFIAFVLGFIISWKAATFFAIYIFLIWLYSHKLQKFPVVRVLSVSILDILPFFVMFVYFNYVSEIILMHGAFLYGLILVKEIIKDFERTKGALLINRATLITKYGKRSVKRYVYLVLIGVAFPAYYILSFPEIGLMQYYFYGVVLWIPFFLFLLIKAKTFKHYLMLHNMLKVVLVIGVFSLALIDTSVLLIRILNQVKI</sequence>
<feature type="transmembrane region" description="Helical" evidence="6">
    <location>
        <begin position="274"/>
        <end position="299"/>
    </location>
</feature>
<evidence type="ECO:0000256" key="6">
    <source>
        <dbReference type="SAM" id="Phobius"/>
    </source>
</evidence>
<protein>
    <submittedName>
        <fullName evidence="7">4-hydroxybenzoate polyprenyltransferase</fullName>
        <ecNumber evidence="7">2.5.1.39</ecNumber>
    </submittedName>
</protein>
<keyword evidence="8" id="KW-1185">Reference proteome</keyword>
<comment type="subcellular location">
    <subcellularLocation>
        <location evidence="1">Membrane</location>
        <topology evidence="1">Multi-pass membrane protein</topology>
    </subcellularLocation>
</comment>
<feature type="transmembrane region" description="Helical" evidence="6">
    <location>
        <begin position="47"/>
        <end position="70"/>
    </location>
</feature>
<evidence type="ECO:0000313" key="8">
    <source>
        <dbReference type="Proteomes" id="UP000745859"/>
    </source>
</evidence>